<name>A0A9D4J5A2_DREPO</name>
<feature type="region of interest" description="Disordered" evidence="1">
    <location>
        <begin position="1"/>
        <end position="22"/>
    </location>
</feature>
<dbReference type="Proteomes" id="UP000828390">
    <property type="component" value="Unassembled WGS sequence"/>
</dbReference>
<dbReference type="InterPro" id="IPR052972">
    <property type="entry name" value="Sacsin_chaperone_reg"/>
</dbReference>
<dbReference type="InterPro" id="IPR036890">
    <property type="entry name" value="HATPase_C_sf"/>
</dbReference>
<keyword evidence="4" id="KW-1185">Reference proteome</keyword>
<accession>A0A9D4J5A2</accession>
<dbReference type="InterPro" id="IPR058210">
    <property type="entry name" value="SACS/Nov_dom"/>
</dbReference>
<proteinExistence type="predicted"/>
<comment type="caution">
    <text evidence="3">The sequence shown here is derived from an EMBL/GenBank/DDBJ whole genome shotgun (WGS) entry which is preliminary data.</text>
</comment>
<evidence type="ECO:0000256" key="1">
    <source>
        <dbReference type="SAM" id="MobiDB-lite"/>
    </source>
</evidence>
<protein>
    <recommendedName>
        <fullName evidence="2">Sacsin/Nov domain-containing protein</fullName>
    </recommendedName>
</protein>
<dbReference type="Pfam" id="PF25794">
    <property type="entry name" value="SACS"/>
    <property type="match status" value="1"/>
</dbReference>
<dbReference type="AlphaFoldDB" id="A0A9D4J5A2"/>
<gene>
    <name evidence="3" type="ORF">DPMN_153964</name>
</gene>
<dbReference type="PANTHER" id="PTHR15600:SF42">
    <property type="entry name" value="SACSIN"/>
    <property type="match status" value="1"/>
</dbReference>
<feature type="domain" description="Sacsin/Nov" evidence="2">
    <location>
        <begin position="21"/>
        <end position="76"/>
    </location>
</feature>
<reference evidence="3" key="1">
    <citation type="journal article" date="2019" name="bioRxiv">
        <title>The Genome of the Zebra Mussel, Dreissena polymorpha: A Resource for Invasive Species Research.</title>
        <authorList>
            <person name="McCartney M.A."/>
            <person name="Auch B."/>
            <person name="Kono T."/>
            <person name="Mallez S."/>
            <person name="Zhang Y."/>
            <person name="Obille A."/>
            <person name="Becker A."/>
            <person name="Abrahante J.E."/>
            <person name="Garbe J."/>
            <person name="Badalamenti J.P."/>
            <person name="Herman A."/>
            <person name="Mangelson H."/>
            <person name="Liachko I."/>
            <person name="Sullivan S."/>
            <person name="Sone E.D."/>
            <person name="Koren S."/>
            <person name="Silverstein K.A.T."/>
            <person name="Beckman K.B."/>
            <person name="Gohl D.M."/>
        </authorList>
    </citation>
    <scope>NUCLEOTIDE SEQUENCE</scope>
    <source>
        <strain evidence="3">Duluth1</strain>
        <tissue evidence="3">Whole animal</tissue>
    </source>
</reference>
<organism evidence="3 4">
    <name type="scientific">Dreissena polymorpha</name>
    <name type="common">Zebra mussel</name>
    <name type="synonym">Mytilus polymorpha</name>
    <dbReference type="NCBI Taxonomy" id="45954"/>
    <lineage>
        <taxon>Eukaryota</taxon>
        <taxon>Metazoa</taxon>
        <taxon>Spiralia</taxon>
        <taxon>Lophotrochozoa</taxon>
        <taxon>Mollusca</taxon>
        <taxon>Bivalvia</taxon>
        <taxon>Autobranchia</taxon>
        <taxon>Heteroconchia</taxon>
        <taxon>Euheterodonta</taxon>
        <taxon>Imparidentia</taxon>
        <taxon>Neoheterodontei</taxon>
        <taxon>Myida</taxon>
        <taxon>Dreissenoidea</taxon>
        <taxon>Dreissenidae</taxon>
        <taxon>Dreissena</taxon>
    </lineage>
</organism>
<dbReference type="GO" id="GO:0030544">
    <property type="term" value="F:Hsp70 protein binding"/>
    <property type="evidence" value="ECO:0007669"/>
    <property type="project" value="TreeGrafter"/>
</dbReference>
<dbReference type="EMBL" id="JAIWYP010000007">
    <property type="protein sequence ID" value="KAH3800331.1"/>
    <property type="molecule type" value="Genomic_DNA"/>
</dbReference>
<dbReference type="SUPFAM" id="SSF55874">
    <property type="entry name" value="ATPase domain of HSP90 chaperone/DNA topoisomerase II/histidine kinase"/>
    <property type="match status" value="1"/>
</dbReference>
<evidence type="ECO:0000313" key="4">
    <source>
        <dbReference type="Proteomes" id="UP000828390"/>
    </source>
</evidence>
<dbReference type="PANTHER" id="PTHR15600">
    <property type="entry name" value="SACSIN"/>
    <property type="match status" value="1"/>
</dbReference>
<reference evidence="3" key="2">
    <citation type="submission" date="2020-11" db="EMBL/GenBank/DDBJ databases">
        <authorList>
            <person name="McCartney M.A."/>
            <person name="Auch B."/>
            <person name="Kono T."/>
            <person name="Mallez S."/>
            <person name="Becker A."/>
            <person name="Gohl D.M."/>
            <person name="Silverstein K.A.T."/>
            <person name="Koren S."/>
            <person name="Bechman K.B."/>
            <person name="Herman A."/>
            <person name="Abrahante J.E."/>
            <person name="Garbe J."/>
        </authorList>
    </citation>
    <scope>NUCLEOTIDE SEQUENCE</scope>
    <source>
        <strain evidence="3">Duluth1</strain>
        <tissue evidence="3">Whole animal</tissue>
    </source>
</reference>
<sequence>MASSSGRPRKRRPEFSGMEQPPLIKQLRGILSKYPDGGQILKELIQNADDAGASELKIMLESRRINRNLTDESAEFTKFFQMTPIDFEVTRSKFKVTDHDTS</sequence>
<evidence type="ECO:0000313" key="3">
    <source>
        <dbReference type="EMBL" id="KAH3800331.1"/>
    </source>
</evidence>
<evidence type="ECO:0000259" key="2">
    <source>
        <dbReference type="Pfam" id="PF25794"/>
    </source>
</evidence>